<comment type="caution">
    <text evidence="1">The sequence shown here is derived from an EMBL/GenBank/DDBJ whole genome shotgun (WGS) entry which is preliminary data.</text>
</comment>
<evidence type="ECO:0000313" key="1">
    <source>
        <dbReference type="EMBL" id="GGJ90882.1"/>
    </source>
</evidence>
<dbReference type="EMBL" id="BMQB01000004">
    <property type="protein sequence ID" value="GGJ90882.1"/>
    <property type="molecule type" value="Genomic_DNA"/>
</dbReference>
<reference evidence="1" key="2">
    <citation type="submission" date="2020-09" db="EMBL/GenBank/DDBJ databases">
        <authorList>
            <person name="Sun Q."/>
            <person name="Ohkuma M."/>
        </authorList>
    </citation>
    <scope>NUCLEOTIDE SEQUENCE</scope>
    <source>
        <strain evidence="1">JCM 3090</strain>
    </source>
</reference>
<dbReference type="AlphaFoldDB" id="A0A8J3BAN6"/>
<protein>
    <submittedName>
        <fullName evidence="1">Sporulation protein</fullName>
    </submittedName>
</protein>
<evidence type="ECO:0000313" key="2">
    <source>
        <dbReference type="Proteomes" id="UP000649739"/>
    </source>
</evidence>
<dbReference type="PANTHER" id="PTHR40053">
    <property type="entry name" value="SPORULATION-CONTROL PROTEIN SPO0M"/>
    <property type="match status" value="1"/>
</dbReference>
<name>A0A8J3BAN6_9ACTN</name>
<gene>
    <name evidence="1" type="ORF">GCM10010123_20910</name>
</gene>
<dbReference type="Pfam" id="PF07070">
    <property type="entry name" value="Spo0M"/>
    <property type="match status" value="1"/>
</dbReference>
<dbReference type="Proteomes" id="UP000649739">
    <property type="component" value="Unassembled WGS sequence"/>
</dbReference>
<sequence length="252" mass="25885">MVFTRLLGALGVGVPRVATVLAAPAARPGELLAGEVRLTGGRRDAEVARVAVALVALLPGGPVELDRLRVAARLRLGAGQRCALPFDLALPWSTPFTEAYGAPLAGHAVVLRTEVVADRTVARRDPPPLRVPPLPAHDAVLDALARLGFRPVAAPGGEPGAPGQRLVFRPAAQYAHACSGLAAVLRADAGGVAAELAADLRGRAVRGSLWVPHGEPGADRAAEIDDWFQRTVLPAADGAGWTATGARPANGS</sequence>
<dbReference type="PANTHER" id="PTHR40053:SF1">
    <property type="entry name" value="SPORULATION-CONTROL PROTEIN SPO0M"/>
    <property type="match status" value="1"/>
</dbReference>
<accession>A0A8J3BAN6</accession>
<dbReference type="InterPro" id="IPR009776">
    <property type="entry name" value="Spore_0_M"/>
</dbReference>
<reference evidence="1" key="1">
    <citation type="journal article" date="2014" name="Int. J. Syst. Evol. Microbiol.">
        <title>Complete genome sequence of Corynebacterium casei LMG S-19264T (=DSM 44701T), isolated from a smear-ripened cheese.</title>
        <authorList>
            <consortium name="US DOE Joint Genome Institute (JGI-PGF)"/>
            <person name="Walter F."/>
            <person name="Albersmeier A."/>
            <person name="Kalinowski J."/>
            <person name="Ruckert C."/>
        </authorList>
    </citation>
    <scope>NUCLEOTIDE SEQUENCE</scope>
    <source>
        <strain evidence="1">JCM 3090</strain>
    </source>
</reference>
<keyword evidence="2" id="KW-1185">Reference proteome</keyword>
<dbReference type="RefSeq" id="WP_189169905.1">
    <property type="nucleotide sequence ID" value="NZ_BMQB01000004.1"/>
</dbReference>
<proteinExistence type="predicted"/>
<organism evidence="1 2">
    <name type="scientific">Pilimelia anulata</name>
    <dbReference type="NCBI Taxonomy" id="53371"/>
    <lineage>
        <taxon>Bacteria</taxon>
        <taxon>Bacillati</taxon>
        <taxon>Actinomycetota</taxon>
        <taxon>Actinomycetes</taxon>
        <taxon>Micromonosporales</taxon>
        <taxon>Micromonosporaceae</taxon>
        <taxon>Pilimelia</taxon>
    </lineage>
</organism>